<dbReference type="OrthoDB" id="5144532at2759"/>
<keyword evidence="3" id="KW-1185">Reference proteome</keyword>
<feature type="transmembrane region" description="Helical" evidence="1">
    <location>
        <begin position="131"/>
        <end position="150"/>
    </location>
</feature>
<dbReference type="EMBL" id="PXXK01000033">
    <property type="protein sequence ID" value="RFN54003.1"/>
    <property type="molecule type" value="Genomic_DNA"/>
</dbReference>
<evidence type="ECO:0000256" key="1">
    <source>
        <dbReference type="SAM" id="Phobius"/>
    </source>
</evidence>
<keyword evidence="1" id="KW-0812">Transmembrane</keyword>
<feature type="transmembrane region" description="Helical" evidence="1">
    <location>
        <begin position="21"/>
        <end position="40"/>
    </location>
</feature>
<organism evidence="2 3">
    <name type="scientific">Fusarium flagelliforme</name>
    <dbReference type="NCBI Taxonomy" id="2675880"/>
    <lineage>
        <taxon>Eukaryota</taxon>
        <taxon>Fungi</taxon>
        <taxon>Dikarya</taxon>
        <taxon>Ascomycota</taxon>
        <taxon>Pezizomycotina</taxon>
        <taxon>Sordariomycetes</taxon>
        <taxon>Hypocreomycetidae</taxon>
        <taxon>Hypocreales</taxon>
        <taxon>Nectriaceae</taxon>
        <taxon>Fusarium</taxon>
        <taxon>Fusarium incarnatum-equiseti species complex</taxon>
    </lineage>
</organism>
<keyword evidence="1" id="KW-0472">Membrane</keyword>
<proteinExistence type="predicted"/>
<evidence type="ECO:0000313" key="2">
    <source>
        <dbReference type="EMBL" id="RFN54003.1"/>
    </source>
</evidence>
<gene>
    <name evidence="2" type="ORF">FIE12Z_1750</name>
</gene>
<dbReference type="AlphaFoldDB" id="A0A395N2H2"/>
<dbReference type="Proteomes" id="UP000265631">
    <property type="component" value="Unassembled WGS sequence"/>
</dbReference>
<dbReference type="STRING" id="2594813.A0A395N2H2"/>
<accession>A0A395N2H2</accession>
<name>A0A395N2H2_9HYPO</name>
<reference evidence="2 3" key="1">
    <citation type="journal article" date="2018" name="PLoS Pathog.">
        <title>Evolution of structural diversity of trichothecenes, a family of toxins produced by plant pathogenic and entomopathogenic fungi.</title>
        <authorList>
            <person name="Proctor R.H."/>
            <person name="McCormick S.P."/>
            <person name="Kim H.S."/>
            <person name="Cardoza R.E."/>
            <person name="Stanley A.M."/>
            <person name="Lindo L."/>
            <person name="Kelly A."/>
            <person name="Brown D.W."/>
            <person name="Lee T."/>
            <person name="Vaughan M.M."/>
            <person name="Alexander N.J."/>
            <person name="Busman M."/>
            <person name="Gutierrez S."/>
        </authorList>
    </citation>
    <scope>NUCLEOTIDE SEQUENCE [LARGE SCALE GENOMIC DNA]</scope>
    <source>
        <strain evidence="2 3">NRRL 13405</strain>
    </source>
</reference>
<evidence type="ECO:0000313" key="3">
    <source>
        <dbReference type="Proteomes" id="UP000265631"/>
    </source>
</evidence>
<comment type="caution">
    <text evidence="2">The sequence shown here is derived from an EMBL/GenBank/DDBJ whole genome shotgun (WGS) entry which is preliminary data.</text>
</comment>
<keyword evidence="1" id="KW-1133">Transmembrane helix</keyword>
<protein>
    <submittedName>
        <fullName evidence="2">Uncharacterized protein</fullName>
    </submittedName>
</protein>
<sequence>MTLLSKWYDAHSRMINIIINFLLVVFILLSYILIIILYVSPESYHIRSLLEPSASGIKPATTVTLITAVLAAATSSLATRCVEQSLWLKLTSRAAKKSLTAGESRRLAQWSISPLSHLTYVFDGDSWRLKFGGILLIALAIVGPVLVSGISPVESFNTSQTSQERDTDTWAGWLGTANNAYNGGNFQDVPGITAALATLSNLSAPASPVCSDSRCQVDAIVASIQATCDHSSFKYLNPPLDPDQDYYKFCSDLNPDICTTVGGWGPFSYANFSSGFPADCGERCPVGDFAVIFGTFINGTKTGKGPWYQNIVDCLLSYGTIPIHQVGQNTPVLERRNFEKSSHKLDTSVGPLRRIYTSEHQRSPYTFSASSGTSDGSDTLYDSAVATLLLGEKAYASAEEVARRIENIFDMATALAFSRASNASDLTITTRKPVTKYVYDKRVLAILLVPFFATILGTWGRWRVEGTEQVIGYDPVTIAERGPIRGLLGTGRQRSHPSQRV</sequence>